<protein>
    <recommendedName>
        <fullName evidence="2">HTH marR-type domain-containing protein</fullName>
    </recommendedName>
</protein>
<evidence type="ECO:0008006" key="2">
    <source>
        <dbReference type="Google" id="ProtNLM"/>
    </source>
</evidence>
<name>A0A9Y1BN47_9ARCH</name>
<proteinExistence type="predicted"/>
<evidence type="ECO:0000313" key="1">
    <source>
        <dbReference type="EMBL" id="UJG41925.1"/>
    </source>
</evidence>
<dbReference type="Proteomes" id="UP001201020">
    <property type="component" value="Chromosome"/>
</dbReference>
<dbReference type="InterPro" id="IPR036390">
    <property type="entry name" value="WH_DNA-bd_sf"/>
</dbReference>
<organism evidence="1">
    <name type="scientific">Candidatus Heimdallarchaeum aukensis</name>
    <dbReference type="NCBI Taxonomy" id="2876573"/>
    <lineage>
        <taxon>Archaea</taxon>
        <taxon>Promethearchaeati</taxon>
        <taxon>Candidatus Heimdallarchaeota</taxon>
        <taxon>Candidatus Heimdallarchaeia (ex Rinke et al. 2021) (nom. nud.)</taxon>
        <taxon>Candidatus Heimdallarchaeales</taxon>
        <taxon>Candidatus Heimdallarchaeaceae</taxon>
        <taxon>Candidatus Heimdallarchaeum</taxon>
    </lineage>
</organism>
<gene>
    <name evidence="1" type="ORF">K9W45_05530</name>
</gene>
<accession>A0A9Y1BN47</accession>
<dbReference type="SUPFAM" id="SSF46785">
    <property type="entry name" value="Winged helix' DNA-binding domain"/>
    <property type="match status" value="1"/>
</dbReference>
<sequence length="87" mass="10013">MKRERLPKGSREVIQLLEKEGALTQKAIIDKLKDMKPRSVRYTVRQLIDRSILSEIANFSDMRSSLIGLNKQNEEIIKQLSKISVST</sequence>
<reference evidence="1" key="1">
    <citation type="journal article" date="2022" name="Nat. Microbiol.">
        <title>Unique mobile elements and scalable gene flow at the prokaryote-eukaryote boundary revealed by circularized Asgard archaea genomes.</title>
        <authorList>
            <person name="Wu F."/>
            <person name="Speth D.R."/>
            <person name="Philosof A."/>
            <person name="Cremiere A."/>
            <person name="Narayanan A."/>
            <person name="Barco R.A."/>
            <person name="Connon S.A."/>
            <person name="Amend J.P."/>
            <person name="Antoshechkin I.A."/>
            <person name="Orphan V.J."/>
        </authorList>
    </citation>
    <scope>NUCLEOTIDE SEQUENCE</scope>
    <source>
        <strain evidence="1">PM71</strain>
    </source>
</reference>
<dbReference type="AlphaFoldDB" id="A0A9Y1BN47"/>
<dbReference type="EMBL" id="CP084166">
    <property type="protein sequence ID" value="UJG41925.1"/>
    <property type="molecule type" value="Genomic_DNA"/>
</dbReference>